<dbReference type="RefSeq" id="WP_169146936.1">
    <property type="nucleotide sequence ID" value="NZ_JABBGA010000014.1"/>
</dbReference>
<evidence type="ECO:0000313" key="5">
    <source>
        <dbReference type="EMBL" id="NML27406.1"/>
    </source>
</evidence>
<name>A0A848G980_9RHOO</name>
<evidence type="ECO:0000256" key="2">
    <source>
        <dbReference type="ARBA" id="ARBA00022729"/>
    </source>
</evidence>
<dbReference type="CDD" id="cd06326">
    <property type="entry name" value="PBP1_ABC_ligand_binding-like"/>
    <property type="match status" value="1"/>
</dbReference>
<feature type="signal peptide" evidence="3">
    <location>
        <begin position="1"/>
        <end position="27"/>
    </location>
</feature>
<protein>
    <submittedName>
        <fullName evidence="5">ABC transporter substrate-binding protein</fullName>
    </submittedName>
</protein>
<evidence type="ECO:0000256" key="1">
    <source>
        <dbReference type="ARBA" id="ARBA00010062"/>
    </source>
</evidence>
<evidence type="ECO:0000259" key="4">
    <source>
        <dbReference type="Pfam" id="PF13458"/>
    </source>
</evidence>
<keyword evidence="6" id="KW-1185">Reference proteome</keyword>
<dbReference type="SUPFAM" id="SSF53822">
    <property type="entry name" value="Periplasmic binding protein-like I"/>
    <property type="match status" value="1"/>
</dbReference>
<reference evidence="5 6" key="1">
    <citation type="submission" date="2020-04" db="EMBL/GenBank/DDBJ databases">
        <title>Zoogloea sp. G-4-1-14 isolated from soil.</title>
        <authorList>
            <person name="Dahal R.H."/>
        </authorList>
    </citation>
    <scope>NUCLEOTIDE SEQUENCE [LARGE SCALE GENOMIC DNA]</scope>
    <source>
        <strain evidence="5 6">G-4-1-14</strain>
    </source>
</reference>
<dbReference type="PANTHER" id="PTHR47235:SF1">
    <property type="entry name" value="BLR6548 PROTEIN"/>
    <property type="match status" value="1"/>
</dbReference>
<dbReference type="InterPro" id="IPR028081">
    <property type="entry name" value="Leu-bd"/>
</dbReference>
<comment type="similarity">
    <text evidence="1">Belongs to the leucine-binding protein family.</text>
</comment>
<dbReference type="Pfam" id="PF13458">
    <property type="entry name" value="Peripla_BP_6"/>
    <property type="match status" value="1"/>
</dbReference>
<proteinExistence type="inferred from homology"/>
<organism evidence="5 6">
    <name type="scientific">Zoogloea dura</name>
    <dbReference type="NCBI Taxonomy" id="2728840"/>
    <lineage>
        <taxon>Bacteria</taxon>
        <taxon>Pseudomonadati</taxon>
        <taxon>Pseudomonadota</taxon>
        <taxon>Betaproteobacteria</taxon>
        <taxon>Rhodocyclales</taxon>
        <taxon>Zoogloeaceae</taxon>
        <taxon>Zoogloea</taxon>
    </lineage>
</organism>
<evidence type="ECO:0000313" key="6">
    <source>
        <dbReference type="Proteomes" id="UP000580043"/>
    </source>
</evidence>
<dbReference type="InterPro" id="IPR028082">
    <property type="entry name" value="Peripla_BP_I"/>
</dbReference>
<gene>
    <name evidence="5" type="ORF">HHL15_16750</name>
</gene>
<accession>A0A848G980</accession>
<evidence type="ECO:0000256" key="3">
    <source>
        <dbReference type="SAM" id="SignalP"/>
    </source>
</evidence>
<dbReference type="Proteomes" id="UP000580043">
    <property type="component" value="Unassembled WGS sequence"/>
</dbReference>
<feature type="domain" description="Leucine-binding protein" evidence="4">
    <location>
        <begin position="33"/>
        <end position="357"/>
    </location>
</feature>
<comment type="caution">
    <text evidence="5">The sequence shown here is derived from an EMBL/GenBank/DDBJ whole genome shotgun (WGS) entry which is preliminary data.</text>
</comment>
<dbReference type="EMBL" id="JABBGA010000014">
    <property type="protein sequence ID" value="NML27406.1"/>
    <property type="molecule type" value="Genomic_DNA"/>
</dbReference>
<dbReference type="Gene3D" id="3.40.50.2300">
    <property type="match status" value="2"/>
</dbReference>
<feature type="chain" id="PRO_5032510071" evidence="3">
    <location>
        <begin position="28"/>
        <end position="379"/>
    </location>
</feature>
<keyword evidence="2 3" id="KW-0732">Signal</keyword>
<sequence length="379" mass="40924">MNTPLPRRSFLAAASLLLAAPFRRLHASESHPPILIGQTVVESGPLASLSRQPLQGIRALIESVNAQGGIFERKLEILRADDAYDADKAAANVRRFADKGALAILMPIGTNPSAGALKAANELRIPLVGPYSGARPVARFSPYGFSLRISYEDEYRRLIEYMLPLGINRIAFAYHDTAGPRGAMEASRDILAQKGVTLLGSTAIRLDNSDAAERAAELARLKADAILMCLTTEGASRFISGYKAAGGNSGFYSFSFLNGSVPLRDIAEGANGVIISQVVPFPWNTTLPIVREYQQAMRNAGIDEISHASLEGYIAAKVLVEGIRRTGPKQLQPDSLKATLEGMNRVDLGGFTVRFGKSIHAGSDFSEINLLRRDGRFVK</sequence>
<dbReference type="AlphaFoldDB" id="A0A848G980"/>
<dbReference type="PANTHER" id="PTHR47235">
    <property type="entry name" value="BLR6548 PROTEIN"/>
    <property type="match status" value="1"/>
</dbReference>